<reference evidence="2" key="1">
    <citation type="submission" date="2019-04" db="EMBL/GenBank/DDBJ databases">
        <title>Friends and foes A comparative genomics study of 23 Aspergillus species from section Flavi.</title>
        <authorList>
            <consortium name="DOE Joint Genome Institute"/>
            <person name="Kjaerbolling I."/>
            <person name="Vesth T."/>
            <person name="Frisvad J.C."/>
            <person name="Nybo J.L."/>
            <person name="Theobald S."/>
            <person name="Kildgaard S."/>
            <person name="Isbrandt T."/>
            <person name="Kuo A."/>
            <person name="Sato A."/>
            <person name="Lyhne E.K."/>
            <person name="Kogle M.E."/>
            <person name="Wiebenga A."/>
            <person name="Kun R.S."/>
            <person name="Lubbers R.J."/>
            <person name="Makela M.R."/>
            <person name="Barry K."/>
            <person name="Chovatia M."/>
            <person name="Clum A."/>
            <person name="Daum C."/>
            <person name="Haridas S."/>
            <person name="He G."/>
            <person name="LaButti K."/>
            <person name="Lipzen A."/>
            <person name="Mondo S."/>
            <person name="Riley R."/>
            <person name="Salamov A."/>
            <person name="Simmons B.A."/>
            <person name="Magnuson J.K."/>
            <person name="Henrissat B."/>
            <person name="Mortensen U.H."/>
            <person name="Larsen T.O."/>
            <person name="Devries R.P."/>
            <person name="Grigoriev I.V."/>
            <person name="Machida M."/>
            <person name="Baker S.E."/>
            <person name="Andersen M.R."/>
        </authorList>
    </citation>
    <scope>NUCLEOTIDE SEQUENCE</scope>
    <source>
        <strain evidence="2">CBS 117612</strain>
    </source>
</reference>
<evidence type="ECO:0000256" key="1">
    <source>
        <dbReference type="SAM" id="Phobius"/>
    </source>
</evidence>
<dbReference type="Proteomes" id="UP000325558">
    <property type="component" value="Unassembled WGS sequence"/>
</dbReference>
<dbReference type="EMBL" id="ML737116">
    <property type="protein sequence ID" value="KAE8346282.1"/>
    <property type="molecule type" value="Genomic_DNA"/>
</dbReference>
<keyword evidence="1" id="KW-0472">Membrane</keyword>
<gene>
    <name evidence="2" type="ORF">BDV24DRAFT_123640</name>
</gene>
<accession>A0A5N6YLA3</accession>
<keyword evidence="1" id="KW-0812">Transmembrane</keyword>
<proteinExistence type="predicted"/>
<protein>
    <submittedName>
        <fullName evidence="2">Uncharacterized protein</fullName>
    </submittedName>
</protein>
<dbReference type="AlphaFoldDB" id="A0A5N6YLA3"/>
<name>A0A5N6YLA3_9EURO</name>
<organism evidence="2">
    <name type="scientific">Aspergillus arachidicola</name>
    <dbReference type="NCBI Taxonomy" id="656916"/>
    <lineage>
        <taxon>Eukaryota</taxon>
        <taxon>Fungi</taxon>
        <taxon>Dikarya</taxon>
        <taxon>Ascomycota</taxon>
        <taxon>Pezizomycotina</taxon>
        <taxon>Eurotiomycetes</taxon>
        <taxon>Eurotiomycetidae</taxon>
        <taxon>Eurotiales</taxon>
        <taxon>Aspergillaceae</taxon>
        <taxon>Aspergillus</taxon>
        <taxon>Aspergillus subgen. Circumdati</taxon>
    </lineage>
</organism>
<keyword evidence="1" id="KW-1133">Transmembrane helix</keyword>
<evidence type="ECO:0000313" key="2">
    <source>
        <dbReference type="EMBL" id="KAE8346282.1"/>
    </source>
</evidence>
<feature type="transmembrane region" description="Helical" evidence="1">
    <location>
        <begin position="20"/>
        <end position="42"/>
    </location>
</feature>
<sequence>MVGFSPVGQPWDLTVDPAVWRVQIFFSSTVLPLFVFLGLFMMDGSRQRSVNLFHLYDTSSGLSHRDR</sequence>